<comment type="caution">
    <text evidence="1">The sequence shown here is derived from an EMBL/GenBank/DDBJ whole genome shotgun (WGS) entry which is preliminary data.</text>
</comment>
<gene>
    <name evidence="1" type="ORF">SDC9_162053</name>
</gene>
<protein>
    <submittedName>
        <fullName evidence="1">Uncharacterized protein</fullName>
    </submittedName>
</protein>
<dbReference type="AlphaFoldDB" id="A0A645FM40"/>
<dbReference type="PANTHER" id="PTHR37825">
    <property type="entry name" value="TRNA(MET) CYTIDINE ACETATE LIGASE"/>
    <property type="match status" value="1"/>
</dbReference>
<name>A0A645FM40_9ZZZZ</name>
<accession>A0A645FM40</accession>
<evidence type="ECO:0000313" key="1">
    <source>
        <dbReference type="EMBL" id="MPN14726.1"/>
    </source>
</evidence>
<proteinExistence type="predicted"/>
<reference evidence="1" key="1">
    <citation type="submission" date="2019-08" db="EMBL/GenBank/DDBJ databases">
        <authorList>
            <person name="Kucharzyk K."/>
            <person name="Murdoch R.W."/>
            <person name="Higgins S."/>
            <person name="Loffler F."/>
        </authorList>
    </citation>
    <scope>NUCLEOTIDE SEQUENCE</scope>
</reference>
<dbReference type="Pfam" id="PF05636">
    <property type="entry name" value="HIGH_NTase1"/>
    <property type="match status" value="1"/>
</dbReference>
<sequence length="145" mass="16565">MTPQDFARLPDSGEGLSNRLAAAALRARSLEELYALTKTKRYAHSRVRRLALWAFLGLTREDIPVSPPYLRVLGMNERGRKILRRMDKESRVPILTKPAHARRLEGEARRLFELEARCTDLYNLCRKDLSLAVGGMEYTQSPVVL</sequence>
<dbReference type="InterPro" id="IPR008513">
    <property type="entry name" value="tRNA(Met)_cyd_acetate_ligase"/>
</dbReference>
<organism evidence="1">
    <name type="scientific">bioreactor metagenome</name>
    <dbReference type="NCBI Taxonomy" id="1076179"/>
    <lineage>
        <taxon>unclassified sequences</taxon>
        <taxon>metagenomes</taxon>
        <taxon>ecological metagenomes</taxon>
    </lineage>
</organism>
<dbReference type="EMBL" id="VSSQ01061385">
    <property type="protein sequence ID" value="MPN14726.1"/>
    <property type="molecule type" value="Genomic_DNA"/>
</dbReference>
<dbReference type="PANTHER" id="PTHR37825:SF1">
    <property type="entry name" value="TRNA(MET) CYTIDINE ACETATE LIGASE"/>
    <property type="match status" value="1"/>
</dbReference>